<dbReference type="SUPFAM" id="SSF50494">
    <property type="entry name" value="Trypsin-like serine proteases"/>
    <property type="match status" value="1"/>
</dbReference>
<proteinExistence type="inferred from homology"/>
<evidence type="ECO:0000256" key="3">
    <source>
        <dbReference type="SAM" id="SignalP"/>
    </source>
</evidence>
<dbReference type="InterPro" id="IPR050430">
    <property type="entry name" value="Peptidase_S1"/>
</dbReference>
<evidence type="ECO:0000256" key="1">
    <source>
        <dbReference type="ARBA" id="ARBA00007664"/>
    </source>
</evidence>
<feature type="chain" id="PRO_5038801290" description="Peptidase S1 domain-containing protein" evidence="3">
    <location>
        <begin position="19"/>
        <end position="494"/>
    </location>
</feature>
<name>A0A9D4THF8_CHLVU</name>
<dbReference type="SMART" id="SM00020">
    <property type="entry name" value="Tryp_SPc"/>
    <property type="match status" value="1"/>
</dbReference>
<organism evidence="5 6">
    <name type="scientific">Chlorella vulgaris</name>
    <name type="common">Green alga</name>
    <dbReference type="NCBI Taxonomy" id="3077"/>
    <lineage>
        <taxon>Eukaryota</taxon>
        <taxon>Viridiplantae</taxon>
        <taxon>Chlorophyta</taxon>
        <taxon>core chlorophytes</taxon>
        <taxon>Trebouxiophyceae</taxon>
        <taxon>Chlorellales</taxon>
        <taxon>Chlorellaceae</taxon>
        <taxon>Chlorella clade</taxon>
        <taxon>Chlorella</taxon>
    </lineage>
</organism>
<accession>A0A9D4THF8</accession>
<dbReference type="GO" id="GO:0006508">
    <property type="term" value="P:proteolysis"/>
    <property type="evidence" value="ECO:0007669"/>
    <property type="project" value="InterPro"/>
</dbReference>
<feature type="signal peptide" evidence="3">
    <location>
        <begin position="1"/>
        <end position="18"/>
    </location>
</feature>
<dbReference type="CDD" id="cd00190">
    <property type="entry name" value="Tryp_SPc"/>
    <property type="match status" value="1"/>
</dbReference>
<evidence type="ECO:0000259" key="4">
    <source>
        <dbReference type="PROSITE" id="PS50240"/>
    </source>
</evidence>
<evidence type="ECO:0000313" key="6">
    <source>
        <dbReference type="Proteomes" id="UP001055712"/>
    </source>
</evidence>
<reference evidence="5" key="2">
    <citation type="submission" date="2020-11" db="EMBL/GenBank/DDBJ databases">
        <authorList>
            <person name="Cecchin M."/>
            <person name="Marcolungo L."/>
            <person name="Rossato M."/>
            <person name="Girolomoni L."/>
            <person name="Cosentino E."/>
            <person name="Cuine S."/>
            <person name="Li-Beisson Y."/>
            <person name="Delledonne M."/>
            <person name="Ballottari M."/>
        </authorList>
    </citation>
    <scope>NUCLEOTIDE SEQUENCE</scope>
    <source>
        <strain evidence="5">211/11P</strain>
        <tissue evidence="5">Whole cell</tissue>
    </source>
</reference>
<dbReference type="Pfam" id="PF00089">
    <property type="entry name" value="Trypsin"/>
    <property type="match status" value="1"/>
</dbReference>
<reference evidence="5" key="1">
    <citation type="journal article" date="2019" name="Plant J.">
        <title>Chlorella vulgaris genome assembly and annotation reveals the molecular basis for metabolic acclimation to high light conditions.</title>
        <authorList>
            <person name="Cecchin M."/>
            <person name="Marcolungo L."/>
            <person name="Rossato M."/>
            <person name="Girolomoni L."/>
            <person name="Cosentino E."/>
            <person name="Cuine S."/>
            <person name="Li-Beisson Y."/>
            <person name="Delledonne M."/>
            <person name="Ballottari M."/>
        </authorList>
    </citation>
    <scope>NUCLEOTIDE SEQUENCE</scope>
    <source>
        <strain evidence="5">211/11P</strain>
    </source>
</reference>
<dbReference type="Gene3D" id="2.40.10.10">
    <property type="entry name" value="Trypsin-like serine proteases"/>
    <property type="match status" value="1"/>
</dbReference>
<dbReference type="InterPro" id="IPR043504">
    <property type="entry name" value="Peptidase_S1_PA_chymotrypsin"/>
</dbReference>
<dbReference type="EMBL" id="SIDB01000011">
    <property type="protein sequence ID" value="KAI3425808.1"/>
    <property type="molecule type" value="Genomic_DNA"/>
</dbReference>
<dbReference type="InterPro" id="IPR001254">
    <property type="entry name" value="Trypsin_dom"/>
</dbReference>
<protein>
    <recommendedName>
        <fullName evidence="4">Peptidase S1 domain-containing protein</fullName>
    </recommendedName>
</protein>
<dbReference type="PROSITE" id="PS50240">
    <property type="entry name" value="TRYPSIN_DOM"/>
    <property type="match status" value="1"/>
</dbReference>
<dbReference type="Proteomes" id="UP001055712">
    <property type="component" value="Unassembled WGS sequence"/>
</dbReference>
<comment type="similarity">
    <text evidence="1">Belongs to the peptidase S1 family.</text>
</comment>
<keyword evidence="3" id="KW-0732">Signal</keyword>
<keyword evidence="2" id="KW-1015">Disulfide bond</keyword>
<gene>
    <name evidence="5" type="ORF">D9Q98_007783</name>
</gene>
<keyword evidence="6" id="KW-1185">Reference proteome</keyword>
<evidence type="ECO:0000313" key="5">
    <source>
        <dbReference type="EMBL" id="KAI3425808.1"/>
    </source>
</evidence>
<dbReference type="OrthoDB" id="507950at2759"/>
<sequence length="494" mass="54051">MRLRAALLFLAALAVTQARGADDSVVAAIVNGVNAPTDRYSWVVSLRADDGTGDWHFCMGVLVQESVVMTAASCVRDATTGKDLSAQYYLPLVRIGGYLRTTSNTASYQLRKVVKTVINPRFVTGYVDDNSNNDIALLLLDKPSTKTPIALPPFTPKPKLPLPKGSTLLTVGWGWTVANRPSEAQKLQQIRMTLLPLARCQLDWGVDVLTDRSVTPPKKYTIRTNFRTNNMLCTVETANPVRPNGGPCFGDGGSPFFLPGASAARDVVFGVNSFGPDRCGKDSYVMTDVAALRPWIDSTIDLLTRTEWTGRVWGDPNVLGFDGSRFQTTTAAGYTLTVMNSTGGPLSLVAVLGKHFNYPKLTVMRKVLFKWGAVVECGIWNDKTYVTVNGVTLLPGTTRKINGGLVRFRENKTRWSQAVVIEQPGMSIRINRVWDKRRKSFLQWFDIWVFLTARPKWPLSGVLGSTFPQLMAASVSRKVDLVGGLALPPGSSSG</sequence>
<evidence type="ECO:0000256" key="2">
    <source>
        <dbReference type="ARBA" id="ARBA00023157"/>
    </source>
</evidence>
<dbReference type="InterPro" id="IPR001314">
    <property type="entry name" value="Peptidase_S1A"/>
</dbReference>
<dbReference type="PANTHER" id="PTHR24276">
    <property type="entry name" value="POLYSERASE-RELATED"/>
    <property type="match status" value="1"/>
</dbReference>
<dbReference type="PANTHER" id="PTHR24276:SF98">
    <property type="entry name" value="FI18310P1-RELATED"/>
    <property type="match status" value="1"/>
</dbReference>
<dbReference type="GO" id="GO:0004252">
    <property type="term" value="F:serine-type endopeptidase activity"/>
    <property type="evidence" value="ECO:0007669"/>
    <property type="project" value="InterPro"/>
</dbReference>
<feature type="domain" description="Peptidase S1" evidence="4">
    <location>
        <begin position="29"/>
        <end position="301"/>
    </location>
</feature>
<dbReference type="AlphaFoldDB" id="A0A9D4THF8"/>
<comment type="caution">
    <text evidence="5">The sequence shown here is derived from an EMBL/GenBank/DDBJ whole genome shotgun (WGS) entry which is preliminary data.</text>
</comment>
<dbReference type="PRINTS" id="PR00722">
    <property type="entry name" value="CHYMOTRYPSIN"/>
</dbReference>
<dbReference type="InterPro" id="IPR009003">
    <property type="entry name" value="Peptidase_S1_PA"/>
</dbReference>